<dbReference type="AlphaFoldDB" id="W9RZA5"/>
<dbReference type="EMBL" id="KE344795">
    <property type="protein sequence ID" value="EXB79992.1"/>
    <property type="molecule type" value="Genomic_DNA"/>
</dbReference>
<evidence type="ECO:0000313" key="3">
    <source>
        <dbReference type="EMBL" id="EXB79992.1"/>
    </source>
</evidence>
<dbReference type="InterPro" id="IPR017451">
    <property type="entry name" value="F-box-assoc_interact_dom"/>
</dbReference>
<feature type="region of interest" description="Disordered" evidence="1">
    <location>
        <begin position="397"/>
        <end position="418"/>
    </location>
</feature>
<dbReference type="InterPro" id="IPR050796">
    <property type="entry name" value="SCF_F-box_component"/>
</dbReference>
<dbReference type="STRING" id="981085.W9RZA5"/>
<proteinExistence type="predicted"/>
<dbReference type="SUPFAM" id="SSF81383">
    <property type="entry name" value="F-box domain"/>
    <property type="match status" value="1"/>
</dbReference>
<reference evidence="4" key="1">
    <citation type="submission" date="2013-01" db="EMBL/GenBank/DDBJ databases">
        <title>Draft Genome Sequence of a Mulberry Tree, Morus notabilis C.K. Schneid.</title>
        <authorList>
            <person name="He N."/>
            <person name="Zhao S."/>
        </authorList>
    </citation>
    <scope>NUCLEOTIDE SEQUENCE</scope>
</reference>
<dbReference type="InterPro" id="IPR036047">
    <property type="entry name" value="F-box-like_dom_sf"/>
</dbReference>
<keyword evidence="4" id="KW-1185">Reference proteome</keyword>
<dbReference type="CDD" id="cd22157">
    <property type="entry name" value="F-box_AtFBW1-like"/>
    <property type="match status" value="1"/>
</dbReference>
<dbReference type="NCBIfam" id="TIGR01640">
    <property type="entry name" value="F_box_assoc_1"/>
    <property type="match status" value="1"/>
</dbReference>
<dbReference type="InterPro" id="IPR006527">
    <property type="entry name" value="F-box-assoc_dom_typ1"/>
</dbReference>
<evidence type="ECO:0000259" key="2">
    <source>
        <dbReference type="PROSITE" id="PS50181"/>
    </source>
</evidence>
<protein>
    <submittedName>
        <fullName evidence="3">Putative F-box protein</fullName>
    </submittedName>
</protein>
<dbReference type="PROSITE" id="PS50181">
    <property type="entry name" value="FBOX"/>
    <property type="match status" value="1"/>
</dbReference>
<dbReference type="InterPro" id="IPR015915">
    <property type="entry name" value="Kelch-typ_b-propeller"/>
</dbReference>
<dbReference type="Gene3D" id="1.20.1280.50">
    <property type="match status" value="1"/>
</dbReference>
<dbReference type="PANTHER" id="PTHR31672:SF13">
    <property type="entry name" value="F-BOX PROTEIN CPR30-LIKE"/>
    <property type="match status" value="1"/>
</dbReference>
<sequence>MARFCDFPDGVLEEIMSWLPPESLERFKCVCQSWYVLINSLINDPKFVAKHLHNTTVNMLPSPTTCFWKMVAISHQEPEGKQTTEEGTHLLTMATRDFEVNNYIPCLIGDLKFLVRKLRDDYFKLASHCDGIICLHAHCKKEFICLLNPALKEFKIVLNAGLGDGFKIRAVGFGYDFRANDYKVVFIKSNGRSYQAEVYTLSTNSWKEIELGIDVSNFPYSGHQTLYCNGVCYWYYLNQGSRKIISFDVVDEVFHSIPPPENVTGVEKKWRNLVEWSKIAVWNNSIVLFFYVKAGPAVVDMWVMDASSGGVEASYTWTKHITIGPLVGIKRPLAFLDNNVLFLETKNHKITSFNIRTRTINDLSIHLENFRNNRFVIYARTLVSILKRERKNLTVDMNRRSSGASSSKRSIMHGVRII</sequence>
<feature type="domain" description="F-box" evidence="2">
    <location>
        <begin position="1"/>
        <end position="50"/>
    </location>
</feature>
<dbReference type="SUPFAM" id="SSF117281">
    <property type="entry name" value="Kelch motif"/>
    <property type="match status" value="1"/>
</dbReference>
<dbReference type="PANTHER" id="PTHR31672">
    <property type="entry name" value="BNACNNG10540D PROTEIN"/>
    <property type="match status" value="1"/>
</dbReference>
<dbReference type="KEGG" id="mnt:21387538"/>
<evidence type="ECO:0000313" key="4">
    <source>
        <dbReference type="Proteomes" id="UP000030645"/>
    </source>
</evidence>
<feature type="compositionally biased region" description="Low complexity" evidence="1">
    <location>
        <begin position="400"/>
        <end position="409"/>
    </location>
</feature>
<evidence type="ECO:0000256" key="1">
    <source>
        <dbReference type="SAM" id="MobiDB-lite"/>
    </source>
</evidence>
<dbReference type="OrthoDB" id="1867629at2759"/>
<dbReference type="Pfam" id="PF00646">
    <property type="entry name" value="F-box"/>
    <property type="match status" value="1"/>
</dbReference>
<dbReference type="Proteomes" id="UP000030645">
    <property type="component" value="Unassembled WGS sequence"/>
</dbReference>
<dbReference type="InterPro" id="IPR001810">
    <property type="entry name" value="F-box_dom"/>
</dbReference>
<dbReference type="Pfam" id="PF07734">
    <property type="entry name" value="FBA_1"/>
    <property type="match status" value="1"/>
</dbReference>
<gene>
    <name evidence="3" type="ORF">L484_004030</name>
</gene>
<accession>W9RZA5</accession>
<dbReference type="SMART" id="SM00256">
    <property type="entry name" value="FBOX"/>
    <property type="match status" value="1"/>
</dbReference>
<name>W9RZA5_9ROSA</name>
<organism evidence="3 4">
    <name type="scientific">Morus notabilis</name>
    <dbReference type="NCBI Taxonomy" id="981085"/>
    <lineage>
        <taxon>Eukaryota</taxon>
        <taxon>Viridiplantae</taxon>
        <taxon>Streptophyta</taxon>
        <taxon>Embryophyta</taxon>
        <taxon>Tracheophyta</taxon>
        <taxon>Spermatophyta</taxon>
        <taxon>Magnoliopsida</taxon>
        <taxon>eudicotyledons</taxon>
        <taxon>Gunneridae</taxon>
        <taxon>Pentapetalae</taxon>
        <taxon>rosids</taxon>
        <taxon>fabids</taxon>
        <taxon>Rosales</taxon>
        <taxon>Moraceae</taxon>
        <taxon>Moreae</taxon>
        <taxon>Morus</taxon>
    </lineage>
</organism>